<feature type="compositionally biased region" description="Basic residues" evidence="1">
    <location>
        <begin position="428"/>
        <end position="437"/>
    </location>
</feature>
<proteinExistence type="predicted"/>
<dbReference type="Gene3D" id="3.40.50.300">
    <property type="entry name" value="P-loop containing nucleotide triphosphate hydrolases"/>
    <property type="match status" value="1"/>
</dbReference>
<organism evidence="3 4">
    <name type="scientific">Tritrichomonas musculus</name>
    <dbReference type="NCBI Taxonomy" id="1915356"/>
    <lineage>
        <taxon>Eukaryota</taxon>
        <taxon>Metamonada</taxon>
        <taxon>Parabasalia</taxon>
        <taxon>Tritrichomonadida</taxon>
        <taxon>Tritrichomonadidae</taxon>
        <taxon>Tritrichomonas</taxon>
    </lineage>
</organism>
<feature type="region of interest" description="Disordered" evidence="1">
    <location>
        <begin position="1"/>
        <end position="23"/>
    </location>
</feature>
<name>A0ABR2KCE8_9EUKA</name>
<gene>
    <name evidence="3" type="ORF">M9Y10_033545</name>
</gene>
<feature type="region of interest" description="Disordered" evidence="1">
    <location>
        <begin position="388"/>
        <end position="437"/>
    </location>
</feature>
<evidence type="ECO:0000313" key="3">
    <source>
        <dbReference type="EMBL" id="KAK8888806.1"/>
    </source>
</evidence>
<accession>A0ABR2KCE8</accession>
<sequence>MKPRHLKANKNNSKSSKPSNKSDKIFTNEKSQLLSNLIPFYKTNQYYQLLEWIKNWSQSQPSCLLFGPTSCGKSTLIHNVASELLCHIVEIDCASISNIKELVLTFQEATKSRSVGIFLNHNNTNYDNAISMVVLEHVDSIISLHANPPSSLINMISKSLVPLIMTAQNACLSSAETKINYDWLKIISVDYCYNSFPIIKSSKWLKNSINQLSTNQGIHSLLSFADQDIRRTALQYQVWGDDSNSILTRERQIYLSIPICVQEIQDPKERRELYADLLDVFVSVNHDDQFYKSYIRHVSNDFKSYHREQLFKSYVEFSKDRVKRMPMGAFEDLELTEIVYQACLNDVSQTRTTTKPNLPPGHKIKSSEISYVKSWSIWPYIDRDITEDKTEVQNEEKPIIEKESPNEKEKENESEPQTKNEEAEKKEPKRRGRRRKK</sequence>
<dbReference type="InterPro" id="IPR027417">
    <property type="entry name" value="P-loop_NTPase"/>
</dbReference>
<protein>
    <recommendedName>
        <fullName evidence="2">ATPase AAA-type core domain-containing protein</fullName>
    </recommendedName>
</protein>
<evidence type="ECO:0000313" key="4">
    <source>
        <dbReference type="Proteomes" id="UP001470230"/>
    </source>
</evidence>
<dbReference type="InterPro" id="IPR003959">
    <property type="entry name" value="ATPase_AAA_core"/>
</dbReference>
<reference evidence="3 4" key="1">
    <citation type="submission" date="2024-04" db="EMBL/GenBank/DDBJ databases">
        <title>Tritrichomonas musculus Genome.</title>
        <authorList>
            <person name="Alves-Ferreira E."/>
            <person name="Grigg M."/>
            <person name="Lorenzi H."/>
            <person name="Galac M."/>
        </authorList>
    </citation>
    <scope>NUCLEOTIDE SEQUENCE [LARGE SCALE GENOMIC DNA]</scope>
    <source>
        <strain evidence="3 4">EAF2021</strain>
    </source>
</reference>
<evidence type="ECO:0000256" key="1">
    <source>
        <dbReference type="SAM" id="MobiDB-lite"/>
    </source>
</evidence>
<dbReference type="Pfam" id="PF00004">
    <property type="entry name" value="AAA"/>
    <property type="match status" value="1"/>
</dbReference>
<feature type="compositionally biased region" description="Low complexity" evidence="1">
    <location>
        <begin position="9"/>
        <end position="19"/>
    </location>
</feature>
<evidence type="ECO:0000259" key="2">
    <source>
        <dbReference type="Pfam" id="PF00004"/>
    </source>
</evidence>
<dbReference type="SUPFAM" id="SSF52540">
    <property type="entry name" value="P-loop containing nucleoside triphosphate hydrolases"/>
    <property type="match status" value="1"/>
</dbReference>
<keyword evidence="4" id="KW-1185">Reference proteome</keyword>
<dbReference type="EMBL" id="JAPFFF010000005">
    <property type="protein sequence ID" value="KAK8888806.1"/>
    <property type="molecule type" value="Genomic_DNA"/>
</dbReference>
<feature type="compositionally biased region" description="Basic and acidic residues" evidence="1">
    <location>
        <begin position="388"/>
        <end position="427"/>
    </location>
</feature>
<comment type="caution">
    <text evidence="3">The sequence shown here is derived from an EMBL/GenBank/DDBJ whole genome shotgun (WGS) entry which is preliminary data.</text>
</comment>
<dbReference type="Proteomes" id="UP001470230">
    <property type="component" value="Unassembled WGS sequence"/>
</dbReference>
<feature type="domain" description="ATPase AAA-type core" evidence="2">
    <location>
        <begin position="63"/>
        <end position="145"/>
    </location>
</feature>